<evidence type="ECO:0000313" key="1">
    <source>
        <dbReference type="EnsemblMetazoa" id="tetur14g01670.1"/>
    </source>
</evidence>
<accession>T1KL97</accession>
<protein>
    <submittedName>
        <fullName evidence="1">Uncharacterized protein</fullName>
    </submittedName>
</protein>
<dbReference type="AlphaFoldDB" id="T1KL97"/>
<dbReference type="Proteomes" id="UP000015104">
    <property type="component" value="Unassembled WGS sequence"/>
</dbReference>
<dbReference type="EMBL" id="CAEY01000210">
    <property type="status" value="NOT_ANNOTATED_CDS"/>
    <property type="molecule type" value="Genomic_DNA"/>
</dbReference>
<sequence>MTFCALFHAIIKSNGAIESCFNFLNSVSRINYNQNAPGNQQGNGLKTVVCFDAYLALFWIFEKFDTQALDEIDMKLEEFTDILNGHEELVQSPLAITLLMAKRLAYITLKLISIKAIEDGDMDDDDEDDILMKASALWII</sequence>
<organism evidence="1 2">
    <name type="scientific">Tetranychus urticae</name>
    <name type="common">Two-spotted spider mite</name>
    <dbReference type="NCBI Taxonomy" id="32264"/>
    <lineage>
        <taxon>Eukaryota</taxon>
        <taxon>Metazoa</taxon>
        <taxon>Ecdysozoa</taxon>
        <taxon>Arthropoda</taxon>
        <taxon>Chelicerata</taxon>
        <taxon>Arachnida</taxon>
        <taxon>Acari</taxon>
        <taxon>Acariformes</taxon>
        <taxon>Trombidiformes</taxon>
        <taxon>Prostigmata</taxon>
        <taxon>Eleutherengona</taxon>
        <taxon>Raphignathae</taxon>
        <taxon>Tetranychoidea</taxon>
        <taxon>Tetranychidae</taxon>
        <taxon>Tetranychus</taxon>
    </lineage>
</organism>
<reference evidence="2" key="1">
    <citation type="submission" date="2011-08" db="EMBL/GenBank/DDBJ databases">
        <authorList>
            <person name="Rombauts S."/>
        </authorList>
    </citation>
    <scope>NUCLEOTIDE SEQUENCE</scope>
    <source>
        <strain evidence="2">London</strain>
    </source>
</reference>
<evidence type="ECO:0000313" key="2">
    <source>
        <dbReference type="Proteomes" id="UP000015104"/>
    </source>
</evidence>
<dbReference type="HOGENOM" id="CLU_1837658_0_0_1"/>
<keyword evidence="2" id="KW-1185">Reference proteome</keyword>
<dbReference type="EnsemblMetazoa" id="tetur14g01670.1">
    <property type="protein sequence ID" value="tetur14g01670.1"/>
    <property type="gene ID" value="tetur14g01670"/>
</dbReference>
<name>T1KL97_TETUR</name>
<proteinExistence type="predicted"/>
<reference evidence="1" key="2">
    <citation type="submission" date="2015-06" db="UniProtKB">
        <authorList>
            <consortium name="EnsemblMetazoa"/>
        </authorList>
    </citation>
    <scope>IDENTIFICATION</scope>
</reference>